<keyword evidence="3" id="KW-1185">Reference proteome</keyword>
<keyword evidence="1" id="KW-0812">Transmembrane</keyword>
<sequence>MRKNFDKTISTTRHRTFDLTTGGAAHYRLRHPPVVDRASNRAYAHAPNFELQIARTLAWFGIAMRLLTVFLLLFTLAESRTPLQLYGILDRRGNFPIPKRPHGFASLDNIDLNLETGDLGVRDLNPKFKKLIDTPARKIINDYITYQKDPNNQTSQEVVKQDCVTVAPCHLINVNWHTFIQDKNKQQIKDGTFADTLPDFNSVRYNLELVSFNLVVICAFCGNNDPNNQEFLAAVRDYESLFYYLEGLQHCEPLRSLPTQDFRTFSPRFRPELTETGGLNPKFRKMIDTPARQIINDYLTYQKNPNDQTARQIVEQDCSSVAPCQLINTNLHVFIEDKNQREIMDATFGDTFPDFNSVSYNLDLVSVNLLKICSFCVNDDPMDKKLQAAVRDYLSLFYYLEGVQKSLEETSSLNFRLGEHTPVKLLNHILKFEEERSIDVADARLDSPSHQLEYLDLLHKSTDMLRNSAPNNLERENSQGATINPKFQELVLTPKSKLLKSYIDYIHNPNDATAKAQYFEDCKLYEPYHLMETTWHDFVEDKSKTEISSGTFESPDFEVVKNSLIWNGVSLFGQVVECKTGHNQAAYNLQMKLVAYLNNLEPPFARSDTAENLADLKTERHFSPTSLERESNTDLFLEDKAFFYVNKALPEILSLSETTFPEAGQLQQVVEFMKSNFHPKLYSEHGKFYHQLLSLLDVTKNTVDMLQRTTTNRKLISQVLNPTKRVTAALTNYLHHPQEYQHRAELDQSCRVTKPCATLAALYHTFLKDLSTQSLESNRLTEVQPTLTKITTSLMFSCAFCEEDILSIQHGQLNANKILTQLAQMQHS</sequence>
<comment type="caution">
    <text evidence="2">The sequence shown here is derived from an EMBL/GenBank/DDBJ whole genome shotgun (WGS) entry which is preliminary data.</text>
</comment>
<keyword evidence="1" id="KW-1133">Transmembrane helix</keyword>
<protein>
    <submittedName>
        <fullName evidence="2">Uncharacterized protein</fullName>
    </submittedName>
</protein>
<dbReference type="Proteomes" id="UP000298663">
    <property type="component" value="Unassembled WGS sequence"/>
</dbReference>
<reference evidence="2 3" key="1">
    <citation type="journal article" date="2015" name="Genome Biol.">
        <title>Comparative genomics of Steinernema reveals deeply conserved gene regulatory networks.</title>
        <authorList>
            <person name="Dillman A.R."/>
            <person name="Macchietto M."/>
            <person name="Porter C.F."/>
            <person name="Rogers A."/>
            <person name="Williams B."/>
            <person name="Antoshechkin I."/>
            <person name="Lee M.M."/>
            <person name="Goodwin Z."/>
            <person name="Lu X."/>
            <person name="Lewis E.E."/>
            <person name="Goodrich-Blair H."/>
            <person name="Stock S.P."/>
            <person name="Adams B.J."/>
            <person name="Sternberg P.W."/>
            <person name="Mortazavi A."/>
        </authorList>
    </citation>
    <scope>NUCLEOTIDE SEQUENCE [LARGE SCALE GENOMIC DNA]</scope>
    <source>
        <strain evidence="2 3">ALL</strain>
    </source>
</reference>
<gene>
    <name evidence="2" type="ORF">L596_030488</name>
</gene>
<evidence type="ECO:0000313" key="3">
    <source>
        <dbReference type="Proteomes" id="UP000298663"/>
    </source>
</evidence>
<name>A0A4U5LPI8_STECR</name>
<reference evidence="2 3" key="2">
    <citation type="journal article" date="2019" name="G3 (Bethesda)">
        <title>Hybrid Assembly of the Genome of the Entomopathogenic Nematode Steinernema carpocapsae Identifies the X-Chromosome.</title>
        <authorList>
            <person name="Serra L."/>
            <person name="Macchietto M."/>
            <person name="Macias-Munoz A."/>
            <person name="McGill C.J."/>
            <person name="Rodriguez I.M."/>
            <person name="Rodriguez B."/>
            <person name="Murad R."/>
            <person name="Mortazavi A."/>
        </authorList>
    </citation>
    <scope>NUCLEOTIDE SEQUENCE [LARGE SCALE GENOMIC DNA]</scope>
    <source>
        <strain evidence="2 3">ALL</strain>
    </source>
</reference>
<keyword evidence="1" id="KW-0472">Membrane</keyword>
<accession>A0A4U5LPI8</accession>
<evidence type="ECO:0000256" key="1">
    <source>
        <dbReference type="SAM" id="Phobius"/>
    </source>
</evidence>
<dbReference type="EMBL" id="AZBU02000014">
    <property type="protein sequence ID" value="TKR57842.1"/>
    <property type="molecule type" value="Genomic_DNA"/>
</dbReference>
<proteinExistence type="predicted"/>
<organism evidence="2 3">
    <name type="scientific">Steinernema carpocapsae</name>
    <name type="common">Entomopathogenic nematode</name>
    <dbReference type="NCBI Taxonomy" id="34508"/>
    <lineage>
        <taxon>Eukaryota</taxon>
        <taxon>Metazoa</taxon>
        <taxon>Ecdysozoa</taxon>
        <taxon>Nematoda</taxon>
        <taxon>Chromadorea</taxon>
        <taxon>Rhabditida</taxon>
        <taxon>Tylenchina</taxon>
        <taxon>Panagrolaimomorpha</taxon>
        <taxon>Strongyloidoidea</taxon>
        <taxon>Steinernematidae</taxon>
        <taxon>Steinernema</taxon>
    </lineage>
</organism>
<evidence type="ECO:0000313" key="2">
    <source>
        <dbReference type="EMBL" id="TKR57842.1"/>
    </source>
</evidence>
<feature type="transmembrane region" description="Helical" evidence="1">
    <location>
        <begin position="57"/>
        <end position="77"/>
    </location>
</feature>
<dbReference type="AlphaFoldDB" id="A0A4U5LPI8"/>